<comment type="similarity">
    <text evidence="2">Belongs to the proline racemase family.</text>
</comment>
<keyword evidence="5" id="KW-1185">Reference proteome</keyword>
<gene>
    <name evidence="4" type="ORF">NP493_1775g00005</name>
</gene>
<name>A0AAD9N6C4_RIDPI</name>
<comment type="caution">
    <text evidence="4">The sequence shown here is derived from an EMBL/GenBank/DDBJ whole genome shotgun (WGS) entry which is preliminary data.</text>
</comment>
<evidence type="ECO:0000256" key="3">
    <source>
        <dbReference type="ARBA" id="ARBA00013105"/>
    </source>
</evidence>
<reference evidence="4" key="1">
    <citation type="journal article" date="2023" name="Mol. Biol. Evol.">
        <title>Third-Generation Sequencing Reveals the Adaptive Role of the Epigenome in Three Deep-Sea Polychaetes.</title>
        <authorList>
            <person name="Perez M."/>
            <person name="Aroh O."/>
            <person name="Sun Y."/>
            <person name="Lan Y."/>
            <person name="Juniper S.K."/>
            <person name="Young C.R."/>
            <person name="Angers B."/>
            <person name="Qian P.Y."/>
        </authorList>
    </citation>
    <scope>NUCLEOTIDE SEQUENCE</scope>
    <source>
        <strain evidence="4">R07B-5</strain>
    </source>
</reference>
<dbReference type="AlphaFoldDB" id="A0AAD9N6C4"/>
<dbReference type="EC" id="4.2.1.77" evidence="3"/>
<dbReference type="InterPro" id="IPR008794">
    <property type="entry name" value="Pro_racemase_fam"/>
</dbReference>
<dbReference type="Pfam" id="PF05544">
    <property type="entry name" value="Pro_racemase"/>
    <property type="match status" value="1"/>
</dbReference>
<evidence type="ECO:0000313" key="4">
    <source>
        <dbReference type="EMBL" id="KAK2158737.1"/>
    </source>
</evidence>
<dbReference type="SUPFAM" id="SSF54506">
    <property type="entry name" value="Diaminopimelate epimerase-like"/>
    <property type="match status" value="1"/>
</dbReference>
<dbReference type="Proteomes" id="UP001209878">
    <property type="component" value="Unassembled WGS sequence"/>
</dbReference>
<accession>A0AAD9N6C4</accession>
<comment type="catalytic activity">
    <reaction evidence="1">
        <text>trans-3-hydroxy-L-proline = 1-pyrroline-2-carboxylate + H2O</text>
        <dbReference type="Rhea" id="RHEA:10320"/>
        <dbReference type="ChEBI" id="CHEBI:15377"/>
        <dbReference type="ChEBI" id="CHEBI:39785"/>
        <dbReference type="ChEBI" id="CHEBI:57938"/>
        <dbReference type="EC" id="4.2.1.77"/>
    </reaction>
</comment>
<proteinExistence type="inferred from homology"/>
<dbReference type="PANTHER" id="PTHR33442:SF1">
    <property type="entry name" value="TRANS-3-HYDROXY-L-PROLINE DEHYDRATASE"/>
    <property type="match status" value="1"/>
</dbReference>
<dbReference type="Gene3D" id="3.10.310.10">
    <property type="entry name" value="Diaminopimelate Epimerase, Chain A, domain 1"/>
    <property type="match status" value="2"/>
</dbReference>
<dbReference type="FunFam" id="3.10.310.10:FF:000003">
    <property type="entry name" value="Proline racemase"/>
    <property type="match status" value="1"/>
</dbReference>
<evidence type="ECO:0000256" key="2">
    <source>
        <dbReference type="ARBA" id="ARBA00007529"/>
    </source>
</evidence>
<sequence>MQRDVMITCTEMHTGGEPLRIVESGYPTLLGDSVLEKRSYAARSADGARRLIMHEPRGHHDMYGAVRVTADHTEADFGVLFLHNEGYSTMCGHAVIALGRYAVDKGIVKKALDGDTRVNIQCPCGLVSAYVAKSGSVRFHSVPAYAFALDVDVDVPGHGRLKVDIGYGGAFYALIPAQALGLDMRKSRTRDLTDAATLVTEAVKRQVTLHHPDSPELAFLYGTIVTDGNDAFSDQPTSNVCVFADREVDRSPTGSGVTARIAVQYKRGLIGLNQSRVFASGVNDSRFTGMAVKETTCGQIPAVVVEVAGKAFYTGTSTFTVEDEDEFKTGFLCN</sequence>
<dbReference type="PANTHER" id="PTHR33442">
    <property type="entry name" value="TRANS-3-HYDROXY-L-PROLINE DEHYDRATASE"/>
    <property type="match status" value="1"/>
</dbReference>
<evidence type="ECO:0000313" key="5">
    <source>
        <dbReference type="Proteomes" id="UP001209878"/>
    </source>
</evidence>
<dbReference type="GO" id="GO:0050346">
    <property type="term" value="F:trans-L-3-hydroxyproline dehydratase activity"/>
    <property type="evidence" value="ECO:0007669"/>
    <property type="project" value="UniProtKB-EC"/>
</dbReference>
<dbReference type="SFLD" id="SFLDS00028">
    <property type="entry name" value="Proline_Racemase"/>
    <property type="match status" value="1"/>
</dbReference>
<protein>
    <recommendedName>
        <fullName evidence="3">trans-L-3-hydroxyproline dehydratase</fullName>
        <ecNumber evidence="3">4.2.1.77</ecNumber>
    </recommendedName>
</protein>
<dbReference type="PIRSF" id="PIRSF029792">
    <property type="entry name" value="Pro_racemase"/>
    <property type="match status" value="1"/>
</dbReference>
<dbReference type="EMBL" id="JAODUO010001771">
    <property type="protein sequence ID" value="KAK2158737.1"/>
    <property type="molecule type" value="Genomic_DNA"/>
</dbReference>
<organism evidence="4 5">
    <name type="scientific">Ridgeia piscesae</name>
    <name type="common">Tubeworm</name>
    <dbReference type="NCBI Taxonomy" id="27915"/>
    <lineage>
        <taxon>Eukaryota</taxon>
        <taxon>Metazoa</taxon>
        <taxon>Spiralia</taxon>
        <taxon>Lophotrochozoa</taxon>
        <taxon>Annelida</taxon>
        <taxon>Polychaeta</taxon>
        <taxon>Sedentaria</taxon>
        <taxon>Canalipalpata</taxon>
        <taxon>Sabellida</taxon>
        <taxon>Siboglinidae</taxon>
        <taxon>Ridgeia</taxon>
    </lineage>
</organism>
<evidence type="ECO:0000256" key="1">
    <source>
        <dbReference type="ARBA" id="ARBA00001148"/>
    </source>
</evidence>